<dbReference type="EC" id="2.4.1.-" evidence="10"/>
<dbReference type="InterPro" id="IPR002659">
    <property type="entry name" value="Glyco_trans_31"/>
</dbReference>
<dbReference type="Gene3D" id="3.90.550.50">
    <property type="match status" value="1"/>
</dbReference>
<keyword evidence="8 10" id="KW-0333">Golgi apparatus</keyword>
<evidence type="ECO:0000256" key="1">
    <source>
        <dbReference type="ARBA" id="ARBA00004323"/>
    </source>
</evidence>
<reference evidence="11" key="1">
    <citation type="journal article" date="2023" name="Mol. Biol. Evol.">
        <title>Third-Generation Sequencing Reveals the Adaptive Role of the Epigenome in Three Deep-Sea Polychaetes.</title>
        <authorList>
            <person name="Perez M."/>
            <person name="Aroh O."/>
            <person name="Sun Y."/>
            <person name="Lan Y."/>
            <person name="Juniper S.K."/>
            <person name="Young C.R."/>
            <person name="Angers B."/>
            <person name="Qian P.Y."/>
        </authorList>
    </citation>
    <scope>NUCLEOTIDE SEQUENCE</scope>
    <source>
        <strain evidence="11">P08H-3</strain>
    </source>
</reference>
<name>A0AAD9JIL3_9ANNE</name>
<protein>
    <recommendedName>
        <fullName evidence="10">Hexosyltransferase</fullName>
        <ecNumber evidence="10">2.4.1.-</ecNumber>
    </recommendedName>
</protein>
<keyword evidence="5" id="KW-0812">Transmembrane</keyword>
<dbReference type="Proteomes" id="UP001208570">
    <property type="component" value="Unassembled WGS sequence"/>
</dbReference>
<comment type="subcellular location">
    <subcellularLocation>
        <location evidence="1 10">Golgi apparatus membrane</location>
        <topology evidence="1 10">Single-pass type II membrane protein</topology>
    </subcellularLocation>
</comment>
<keyword evidence="9" id="KW-0472">Membrane</keyword>
<dbReference type="PANTHER" id="PTHR11214">
    <property type="entry name" value="BETA-1,3-N-ACETYLGLUCOSAMINYLTRANSFERASE"/>
    <property type="match status" value="1"/>
</dbReference>
<evidence type="ECO:0000256" key="2">
    <source>
        <dbReference type="ARBA" id="ARBA00008661"/>
    </source>
</evidence>
<dbReference type="EMBL" id="JAODUP010000282">
    <property type="protein sequence ID" value="KAK2153888.1"/>
    <property type="molecule type" value="Genomic_DNA"/>
</dbReference>
<dbReference type="GO" id="GO:0006493">
    <property type="term" value="P:protein O-linked glycosylation"/>
    <property type="evidence" value="ECO:0007669"/>
    <property type="project" value="TreeGrafter"/>
</dbReference>
<evidence type="ECO:0000313" key="11">
    <source>
        <dbReference type="EMBL" id="KAK2153888.1"/>
    </source>
</evidence>
<comment type="similarity">
    <text evidence="2 10">Belongs to the glycosyltransferase 31 family.</text>
</comment>
<accession>A0AAD9JIL3</accession>
<organism evidence="11 12">
    <name type="scientific">Paralvinella palmiformis</name>
    <dbReference type="NCBI Taxonomy" id="53620"/>
    <lineage>
        <taxon>Eukaryota</taxon>
        <taxon>Metazoa</taxon>
        <taxon>Spiralia</taxon>
        <taxon>Lophotrochozoa</taxon>
        <taxon>Annelida</taxon>
        <taxon>Polychaeta</taxon>
        <taxon>Sedentaria</taxon>
        <taxon>Canalipalpata</taxon>
        <taxon>Terebellida</taxon>
        <taxon>Terebelliformia</taxon>
        <taxon>Alvinellidae</taxon>
        <taxon>Paralvinella</taxon>
    </lineage>
</organism>
<dbReference type="GO" id="GO:0016758">
    <property type="term" value="F:hexosyltransferase activity"/>
    <property type="evidence" value="ECO:0007669"/>
    <property type="project" value="InterPro"/>
</dbReference>
<gene>
    <name evidence="11" type="ORF">LSH36_282g03040</name>
</gene>
<evidence type="ECO:0000256" key="10">
    <source>
        <dbReference type="RuleBase" id="RU363063"/>
    </source>
</evidence>
<comment type="caution">
    <text evidence="11">The sequence shown here is derived from an EMBL/GenBank/DDBJ whole genome shotgun (WGS) entry which is preliminary data.</text>
</comment>
<evidence type="ECO:0000313" key="12">
    <source>
        <dbReference type="Proteomes" id="UP001208570"/>
    </source>
</evidence>
<dbReference type="AlphaFoldDB" id="A0AAD9JIL3"/>
<keyword evidence="12" id="KW-1185">Reference proteome</keyword>
<keyword evidence="4" id="KW-0808">Transferase</keyword>
<evidence type="ECO:0000256" key="5">
    <source>
        <dbReference type="ARBA" id="ARBA00022692"/>
    </source>
</evidence>
<keyword evidence="6" id="KW-0735">Signal-anchor</keyword>
<evidence type="ECO:0000256" key="6">
    <source>
        <dbReference type="ARBA" id="ARBA00022968"/>
    </source>
</evidence>
<dbReference type="GO" id="GO:0000139">
    <property type="term" value="C:Golgi membrane"/>
    <property type="evidence" value="ECO:0007669"/>
    <property type="project" value="UniProtKB-SubCell"/>
</dbReference>
<dbReference type="Pfam" id="PF01762">
    <property type="entry name" value="Galactosyl_T"/>
    <property type="match status" value="1"/>
</dbReference>
<evidence type="ECO:0000256" key="7">
    <source>
        <dbReference type="ARBA" id="ARBA00022989"/>
    </source>
</evidence>
<evidence type="ECO:0000256" key="9">
    <source>
        <dbReference type="ARBA" id="ARBA00023136"/>
    </source>
</evidence>
<dbReference type="PANTHER" id="PTHR11214:SF3">
    <property type="entry name" value="BETA-1,3-GALACTOSYLTRANSFERASE 6"/>
    <property type="match status" value="1"/>
</dbReference>
<keyword evidence="7" id="KW-1133">Transmembrane helix</keyword>
<proteinExistence type="inferred from homology"/>
<sequence length="411" mass="47886">MIVWLSFRHNANICIEKRKRPEMRALHSLLLNGSISLRDKITINDIIDGFKNTTARIRGDIVDKNIIDYRYYLIEPSIDVNLIHENTLFVFVQSKDSNREKRKQIRETWANRKVYSDYHDNPICVIFAVGLPPNVFISNKTDPILRDVIEEADKTKDILLLNMMDIYDNLTIKGFLTMLWIASQRFRSNYILKTDDDVLLNTFAWFRIVKKIQTNDIQCVLVGCAWRDPPVYRYGKYVVSPSEYRYAKFPSFMSGSGYLMTRVTMITILEAAFQLPFLTRDDPYFAGIIPRLTGIPLVSLPQSAYLLNDAKVNSDKLLKRGILVVHNPDNNVWSSAWAMFQRRQKYGYPKTYQAVIMMSRHRVSKFAHPVMLSSATDYKTMVPLDWRLQNDACLMLNCNKPFPKVRWQIPA</sequence>
<evidence type="ECO:0000256" key="8">
    <source>
        <dbReference type="ARBA" id="ARBA00023034"/>
    </source>
</evidence>
<evidence type="ECO:0000256" key="3">
    <source>
        <dbReference type="ARBA" id="ARBA00022676"/>
    </source>
</evidence>
<keyword evidence="3 10" id="KW-0328">Glycosyltransferase</keyword>
<evidence type="ECO:0000256" key="4">
    <source>
        <dbReference type="ARBA" id="ARBA00022679"/>
    </source>
</evidence>